<dbReference type="Proteomes" id="UP000256661">
    <property type="component" value="Unassembled WGS sequence"/>
</dbReference>
<dbReference type="GO" id="GO:0016020">
    <property type="term" value="C:membrane"/>
    <property type="evidence" value="ECO:0007669"/>
    <property type="project" value="InterPro"/>
</dbReference>
<feature type="domain" description="Peptidase S24/S26A/S26B/S26C" evidence="5">
    <location>
        <begin position="4"/>
        <end position="71"/>
    </location>
</feature>
<evidence type="ECO:0000313" key="7">
    <source>
        <dbReference type="Proteomes" id="UP000256661"/>
    </source>
</evidence>
<keyword evidence="7" id="KW-1185">Reference proteome</keyword>
<protein>
    <submittedName>
        <fullName evidence="6">Nickel-type superoxide dismutase maturation protease</fullName>
    </submittedName>
</protein>
<sequence>MWRVVEVTGESMLPALRAGDLLLVRTGGRPVRAGDVVVAAHPRKPATPIVKRAVHRDADGWWLESDNQRAPGRQDSWDFGAVPERLLLGRVVARYWPPSRLSLPGSAFSRDGAP</sequence>
<keyword evidence="2 6" id="KW-0645">Protease</keyword>
<evidence type="ECO:0000256" key="4">
    <source>
        <dbReference type="ARBA" id="ARBA00023136"/>
    </source>
</evidence>
<evidence type="ECO:0000259" key="5">
    <source>
        <dbReference type="Pfam" id="PF00717"/>
    </source>
</evidence>
<keyword evidence="3" id="KW-0378">Hydrolase</keyword>
<dbReference type="Gene3D" id="2.10.109.10">
    <property type="entry name" value="Umud Fragment, subunit A"/>
    <property type="match status" value="1"/>
</dbReference>
<dbReference type="InterPro" id="IPR014124">
    <property type="entry name" value="Pept_S26A_Sod_Ni_maturase"/>
</dbReference>
<dbReference type="InterPro" id="IPR052064">
    <property type="entry name" value="Mito_IMP1_subunit"/>
</dbReference>
<dbReference type="GO" id="GO:0004252">
    <property type="term" value="F:serine-type endopeptidase activity"/>
    <property type="evidence" value="ECO:0007669"/>
    <property type="project" value="InterPro"/>
</dbReference>
<organism evidence="6 7">
    <name type="scientific">Thermomonospora umbrina</name>
    <dbReference type="NCBI Taxonomy" id="111806"/>
    <lineage>
        <taxon>Bacteria</taxon>
        <taxon>Bacillati</taxon>
        <taxon>Actinomycetota</taxon>
        <taxon>Actinomycetes</taxon>
        <taxon>Streptosporangiales</taxon>
        <taxon>Thermomonosporaceae</taxon>
        <taxon>Thermomonospora</taxon>
    </lineage>
</organism>
<comment type="caution">
    <text evidence="6">The sequence shown here is derived from an EMBL/GenBank/DDBJ whole genome shotgun (WGS) entry which is preliminary data.</text>
</comment>
<evidence type="ECO:0000256" key="1">
    <source>
        <dbReference type="ARBA" id="ARBA00004308"/>
    </source>
</evidence>
<evidence type="ECO:0000256" key="3">
    <source>
        <dbReference type="ARBA" id="ARBA00022801"/>
    </source>
</evidence>
<dbReference type="InterPro" id="IPR015927">
    <property type="entry name" value="Peptidase_S24_S26A/B/C"/>
</dbReference>
<evidence type="ECO:0000256" key="2">
    <source>
        <dbReference type="ARBA" id="ARBA00022670"/>
    </source>
</evidence>
<dbReference type="GO" id="GO:0006465">
    <property type="term" value="P:signal peptide processing"/>
    <property type="evidence" value="ECO:0007669"/>
    <property type="project" value="InterPro"/>
</dbReference>
<dbReference type="InterPro" id="IPR036286">
    <property type="entry name" value="LexA/Signal_pep-like_sf"/>
</dbReference>
<dbReference type="GO" id="GO:0012505">
    <property type="term" value="C:endomembrane system"/>
    <property type="evidence" value="ECO:0007669"/>
    <property type="project" value="UniProtKB-SubCell"/>
</dbReference>
<dbReference type="SUPFAM" id="SSF51306">
    <property type="entry name" value="LexA/Signal peptidase"/>
    <property type="match status" value="1"/>
</dbReference>
<proteinExistence type="predicted"/>
<dbReference type="InterPro" id="IPR019756">
    <property type="entry name" value="Pept_S26A_signal_pept_1_Ser-AS"/>
</dbReference>
<gene>
    <name evidence="6" type="ORF">DFJ69_4338</name>
</gene>
<dbReference type="AlphaFoldDB" id="A0A3D9SWE7"/>
<dbReference type="NCBIfam" id="TIGR02754">
    <property type="entry name" value="sod_Ni_protease"/>
    <property type="match status" value="1"/>
</dbReference>
<comment type="subcellular location">
    <subcellularLocation>
        <location evidence="1">Endomembrane system</location>
    </subcellularLocation>
</comment>
<dbReference type="EMBL" id="QTTT01000001">
    <property type="protein sequence ID" value="REE98840.1"/>
    <property type="molecule type" value="Genomic_DNA"/>
</dbReference>
<dbReference type="PROSITE" id="PS00501">
    <property type="entry name" value="SPASE_I_1"/>
    <property type="match status" value="1"/>
</dbReference>
<dbReference type="CDD" id="cd06530">
    <property type="entry name" value="S26_SPase_I"/>
    <property type="match status" value="1"/>
</dbReference>
<dbReference type="PANTHER" id="PTHR12383:SF16">
    <property type="entry name" value="MITOCHONDRIAL INNER MEMBRANE PROTEASE SUBUNIT 1"/>
    <property type="match status" value="1"/>
</dbReference>
<dbReference type="PANTHER" id="PTHR12383">
    <property type="entry name" value="PROTEASE FAMILY S26 MITOCHONDRIAL INNER MEMBRANE PROTEASE-RELATED"/>
    <property type="match status" value="1"/>
</dbReference>
<keyword evidence="4" id="KW-0472">Membrane</keyword>
<evidence type="ECO:0000313" key="6">
    <source>
        <dbReference type="EMBL" id="REE98840.1"/>
    </source>
</evidence>
<name>A0A3D9SWE7_9ACTN</name>
<dbReference type="InterPro" id="IPR019533">
    <property type="entry name" value="Peptidase_S26"/>
</dbReference>
<accession>A0A3D9SWE7</accession>
<reference evidence="6 7" key="1">
    <citation type="submission" date="2018-08" db="EMBL/GenBank/DDBJ databases">
        <title>Sequencing the genomes of 1000 actinobacteria strains.</title>
        <authorList>
            <person name="Klenk H.-P."/>
        </authorList>
    </citation>
    <scope>NUCLEOTIDE SEQUENCE [LARGE SCALE GENOMIC DNA]</scope>
    <source>
        <strain evidence="6 7">DSM 43927</strain>
    </source>
</reference>
<dbReference type="Pfam" id="PF00717">
    <property type="entry name" value="Peptidase_S24"/>
    <property type="match status" value="1"/>
</dbReference>